<proteinExistence type="predicted"/>
<accession>A0AAD7WJB6</accession>
<gene>
    <name evidence="2" type="ORF">AAFF_G00429880</name>
</gene>
<organism evidence="2 3">
    <name type="scientific">Aldrovandia affinis</name>
    <dbReference type="NCBI Taxonomy" id="143900"/>
    <lineage>
        <taxon>Eukaryota</taxon>
        <taxon>Metazoa</taxon>
        <taxon>Chordata</taxon>
        <taxon>Craniata</taxon>
        <taxon>Vertebrata</taxon>
        <taxon>Euteleostomi</taxon>
        <taxon>Actinopterygii</taxon>
        <taxon>Neopterygii</taxon>
        <taxon>Teleostei</taxon>
        <taxon>Notacanthiformes</taxon>
        <taxon>Halosauridae</taxon>
        <taxon>Aldrovandia</taxon>
    </lineage>
</organism>
<dbReference type="Proteomes" id="UP001221898">
    <property type="component" value="Unassembled WGS sequence"/>
</dbReference>
<dbReference type="AlphaFoldDB" id="A0AAD7WJB6"/>
<evidence type="ECO:0000313" key="2">
    <source>
        <dbReference type="EMBL" id="KAJ8398144.1"/>
    </source>
</evidence>
<comment type="caution">
    <text evidence="2">The sequence shown here is derived from an EMBL/GenBank/DDBJ whole genome shotgun (WGS) entry which is preliminary data.</text>
</comment>
<dbReference type="PANTHER" id="PTHR19446">
    <property type="entry name" value="REVERSE TRANSCRIPTASES"/>
    <property type="match status" value="1"/>
</dbReference>
<dbReference type="EMBL" id="JAINUG010000092">
    <property type="protein sequence ID" value="KAJ8398144.1"/>
    <property type="molecule type" value="Genomic_DNA"/>
</dbReference>
<keyword evidence="1" id="KW-0732">Signal</keyword>
<name>A0AAD7WJB6_9TELE</name>
<evidence type="ECO:0000256" key="1">
    <source>
        <dbReference type="SAM" id="SignalP"/>
    </source>
</evidence>
<feature type="signal peptide" evidence="1">
    <location>
        <begin position="1"/>
        <end position="16"/>
    </location>
</feature>
<sequence>MEAGELLLSCCWAVLTLLPKKGDLCSLKNWRPVALIYMDYKILSKGLSNRLNTQMVTLVHKGQSYCLPGHTILDNLFDLWDMIDLSKHDEIGFGLVSLDLEKRLQGMGSPVLCWREQACALLRGAGGMGLDWQLFLIRNENLNTGGLTDFYGVMLRGC</sequence>
<evidence type="ECO:0000313" key="3">
    <source>
        <dbReference type="Proteomes" id="UP001221898"/>
    </source>
</evidence>
<feature type="chain" id="PRO_5042040817" evidence="1">
    <location>
        <begin position="17"/>
        <end position="158"/>
    </location>
</feature>
<protein>
    <submittedName>
        <fullName evidence="2">Uncharacterized protein</fullName>
    </submittedName>
</protein>
<reference evidence="2" key="1">
    <citation type="journal article" date="2023" name="Science">
        <title>Genome structures resolve the early diversification of teleost fishes.</title>
        <authorList>
            <person name="Parey E."/>
            <person name="Louis A."/>
            <person name="Montfort J."/>
            <person name="Bouchez O."/>
            <person name="Roques C."/>
            <person name="Iampietro C."/>
            <person name="Lluch J."/>
            <person name="Castinel A."/>
            <person name="Donnadieu C."/>
            <person name="Desvignes T."/>
            <person name="Floi Bucao C."/>
            <person name="Jouanno E."/>
            <person name="Wen M."/>
            <person name="Mejri S."/>
            <person name="Dirks R."/>
            <person name="Jansen H."/>
            <person name="Henkel C."/>
            <person name="Chen W.J."/>
            <person name="Zahm M."/>
            <person name="Cabau C."/>
            <person name="Klopp C."/>
            <person name="Thompson A.W."/>
            <person name="Robinson-Rechavi M."/>
            <person name="Braasch I."/>
            <person name="Lecointre G."/>
            <person name="Bobe J."/>
            <person name="Postlethwait J.H."/>
            <person name="Berthelot C."/>
            <person name="Roest Crollius H."/>
            <person name="Guiguen Y."/>
        </authorList>
    </citation>
    <scope>NUCLEOTIDE SEQUENCE</scope>
    <source>
        <strain evidence="2">NC1722</strain>
    </source>
</reference>
<keyword evidence="3" id="KW-1185">Reference proteome</keyword>